<proteinExistence type="predicted"/>
<dbReference type="OrthoDB" id="512976at2"/>
<accession>A0A1A8TEF2</accession>
<name>A0A1A8TEF2_9GAMM</name>
<evidence type="ECO:0000256" key="1">
    <source>
        <dbReference type="SAM" id="SignalP"/>
    </source>
</evidence>
<dbReference type="STRING" id="295068.MAQ5080_01673"/>
<dbReference type="EMBL" id="FLOC01000008">
    <property type="protein sequence ID" value="SBS30454.1"/>
    <property type="molecule type" value="Genomic_DNA"/>
</dbReference>
<keyword evidence="1" id="KW-0732">Signal</keyword>
<reference evidence="2 3" key="1">
    <citation type="submission" date="2016-06" db="EMBL/GenBank/DDBJ databases">
        <authorList>
            <person name="Kjaerup R.B."/>
            <person name="Dalgaard T.S."/>
            <person name="Juul-Madsen H.R."/>
        </authorList>
    </citation>
    <scope>NUCLEOTIDE SEQUENCE [LARGE SCALE GENOMIC DNA]</scope>
    <source>
        <strain evidence="2 3">CECT 5080</strain>
    </source>
</reference>
<dbReference type="RefSeq" id="WP_082861064.1">
    <property type="nucleotide sequence ID" value="NZ_FLOC01000008.1"/>
</dbReference>
<keyword evidence="3" id="KW-1185">Reference proteome</keyword>
<dbReference type="AlphaFoldDB" id="A0A1A8TEF2"/>
<gene>
    <name evidence="2" type="ORF">MAQ5080_01673</name>
</gene>
<evidence type="ECO:0000313" key="3">
    <source>
        <dbReference type="Proteomes" id="UP000092627"/>
    </source>
</evidence>
<evidence type="ECO:0008006" key="4">
    <source>
        <dbReference type="Google" id="ProtNLM"/>
    </source>
</evidence>
<organism evidence="2 3">
    <name type="scientific">Marinomonas aquimarina</name>
    <dbReference type="NCBI Taxonomy" id="295068"/>
    <lineage>
        <taxon>Bacteria</taxon>
        <taxon>Pseudomonadati</taxon>
        <taxon>Pseudomonadota</taxon>
        <taxon>Gammaproteobacteria</taxon>
        <taxon>Oceanospirillales</taxon>
        <taxon>Oceanospirillaceae</taxon>
        <taxon>Marinomonas</taxon>
    </lineage>
</organism>
<feature type="signal peptide" evidence="1">
    <location>
        <begin position="1"/>
        <end position="22"/>
    </location>
</feature>
<sequence>MIKATHILCAGLLLTNAALCRAQTLETESYQVEVTSLCPEGEVVCQRMSFALTVKASGQVQQHEGRSLYRLCADGEMPCQFIGYRFRDDQRLFTVFENGVLEVNCGAGLEIVREQGQWQY</sequence>
<dbReference type="Proteomes" id="UP000092627">
    <property type="component" value="Unassembled WGS sequence"/>
</dbReference>
<feature type="chain" id="PRO_5008378985" description="Lipoprotein" evidence="1">
    <location>
        <begin position="23"/>
        <end position="120"/>
    </location>
</feature>
<evidence type="ECO:0000313" key="2">
    <source>
        <dbReference type="EMBL" id="SBS30454.1"/>
    </source>
</evidence>
<protein>
    <recommendedName>
        <fullName evidence="4">Lipoprotein</fullName>
    </recommendedName>
</protein>